<dbReference type="AlphaFoldDB" id="A0A2H3JKV3"/>
<name>A0A2H3JKV3_WOLCO</name>
<organism evidence="2 3">
    <name type="scientific">Wolfiporia cocos (strain MD-104)</name>
    <name type="common">Brown rot fungus</name>
    <dbReference type="NCBI Taxonomy" id="742152"/>
    <lineage>
        <taxon>Eukaryota</taxon>
        <taxon>Fungi</taxon>
        <taxon>Dikarya</taxon>
        <taxon>Basidiomycota</taxon>
        <taxon>Agaricomycotina</taxon>
        <taxon>Agaricomycetes</taxon>
        <taxon>Polyporales</taxon>
        <taxon>Phaeolaceae</taxon>
        <taxon>Wolfiporia</taxon>
    </lineage>
</organism>
<reference evidence="2 3" key="1">
    <citation type="journal article" date="2012" name="Science">
        <title>The Paleozoic origin of enzymatic lignin decomposition reconstructed from 31 fungal genomes.</title>
        <authorList>
            <person name="Floudas D."/>
            <person name="Binder M."/>
            <person name="Riley R."/>
            <person name="Barry K."/>
            <person name="Blanchette R.A."/>
            <person name="Henrissat B."/>
            <person name="Martinez A.T."/>
            <person name="Otillar R."/>
            <person name="Spatafora J.W."/>
            <person name="Yadav J.S."/>
            <person name="Aerts A."/>
            <person name="Benoit I."/>
            <person name="Boyd A."/>
            <person name="Carlson A."/>
            <person name="Copeland A."/>
            <person name="Coutinho P.M."/>
            <person name="de Vries R.P."/>
            <person name="Ferreira P."/>
            <person name="Findley K."/>
            <person name="Foster B."/>
            <person name="Gaskell J."/>
            <person name="Glotzer D."/>
            <person name="Gorecki P."/>
            <person name="Heitman J."/>
            <person name="Hesse C."/>
            <person name="Hori C."/>
            <person name="Igarashi K."/>
            <person name="Jurgens J.A."/>
            <person name="Kallen N."/>
            <person name="Kersten P."/>
            <person name="Kohler A."/>
            <person name="Kuees U."/>
            <person name="Kumar T.K.A."/>
            <person name="Kuo A."/>
            <person name="LaButti K."/>
            <person name="Larrondo L.F."/>
            <person name="Lindquist E."/>
            <person name="Ling A."/>
            <person name="Lombard V."/>
            <person name="Lucas S."/>
            <person name="Lundell T."/>
            <person name="Martin R."/>
            <person name="McLaughlin D.J."/>
            <person name="Morgenstern I."/>
            <person name="Morin E."/>
            <person name="Murat C."/>
            <person name="Nagy L.G."/>
            <person name="Nolan M."/>
            <person name="Ohm R.A."/>
            <person name="Patyshakuliyeva A."/>
            <person name="Rokas A."/>
            <person name="Ruiz-Duenas F.J."/>
            <person name="Sabat G."/>
            <person name="Salamov A."/>
            <person name="Samejima M."/>
            <person name="Schmutz J."/>
            <person name="Slot J.C."/>
            <person name="St John F."/>
            <person name="Stenlid J."/>
            <person name="Sun H."/>
            <person name="Sun S."/>
            <person name="Syed K."/>
            <person name="Tsang A."/>
            <person name="Wiebenga A."/>
            <person name="Young D."/>
            <person name="Pisabarro A."/>
            <person name="Eastwood D.C."/>
            <person name="Martin F."/>
            <person name="Cullen D."/>
            <person name="Grigoriev I.V."/>
            <person name="Hibbett D.S."/>
        </authorList>
    </citation>
    <scope>NUCLEOTIDE SEQUENCE [LARGE SCALE GENOMIC DNA]</scope>
    <source>
        <strain evidence="2 3">MD-104</strain>
    </source>
</reference>
<feature type="region of interest" description="Disordered" evidence="1">
    <location>
        <begin position="23"/>
        <end position="44"/>
    </location>
</feature>
<dbReference type="Proteomes" id="UP000218811">
    <property type="component" value="Unassembled WGS sequence"/>
</dbReference>
<dbReference type="EMBL" id="KB467920">
    <property type="protein sequence ID" value="PCH37274.1"/>
    <property type="molecule type" value="Genomic_DNA"/>
</dbReference>
<evidence type="ECO:0000256" key="1">
    <source>
        <dbReference type="SAM" id="MobiDB-lite"/>
    </source>
</evidence>
<evidence type="ECO:0000313" key="2">
    <source>
        <dbReference type="EMBL" id="PCH37274.1"/>
    </source>
</evidence>
<sequence length="101" mass="11135">MVRRHLKPTPPPARCHIDGVPLERRLNKPHTTAYPNRSPTPPLRRTRLARMERRLPKTVHYDHDTVLPSCVTTSATAASEPLAHALGTQAPTVNGHTGVPS</sequence>
<keyword evidence="3" id="KW-1185">Reference proteome</keyword>
<proteinExistence type="predicted"/>
<accession>A0A2H3JKV3</accession>
<gene>
    <name evidence="2" type="ORF">WOLCODRAFT_157989</name>
</gene>
<protein>
    <submittedName>
        <fullName evidence="2">Uncharacterized protein</fullName>
    </submittedName>
</protein>
<evidence type="ECO:0000313" key="3">
    <source>
        <dbReference type="Proteomes" id="UP000218811"/>
    </source>
</evidence>